<gene>
    <name evidence="1" type="ORF">D5H75_11885</name>
</gene>
<evidence type="ECO:0000313" key="1">
    <source>
        <dbReference type="EMBL" id="RJL33644.1"/>
    </source>
</evidence>
<protein>
    <submittedName>
        <fullName evidence="1">DUF2332 domain-containing protein</fullName>
    </submittedName>
</protein>
<dbReference type="PIRSF" id="PIRSF012608">
    <property type="entry name" value="UCP012608"/>
    <property type="match status" value="1"/>
</dbReference>
<dbReference type="AlphaFoldDB" id="A0A3A4B835"/>
<keyword evidence="2" id="KW-1185">Reference proteome</keyword>
<dbReference type="Proteomes" id="UP000265768">
    <property type="component" value="Unassembled WGS sequence"/>
</dbReference>
<dbReference type="EMBL" id="QZEY01000003">
    <property type="protein sequence ID" value="RJL33644.1"/>
    <property type="molecule type" value="Genomic_DNA"/>
</dbReference>
<reference evidence="1 2" key="1">
    <citation type="submission" date="2018-09" db="EMBL/GenBank/DDBJ databases">
        <title>YIM 75507 draft genome.</title>
        <authorList>
            <person name="Tang S."/>
            <person name="Feng Y."/>
        </authorList>
    </citation>
    <scope>NUCLEOTIDE SEQUENCE [LARGE SCALE GENOMIC DNA]</scope>
    <source>
        <strain evidence="1 2">YIM 75507</strain>
    </source>
</reference>
<organism evidence="1 2">
    <name type="scientific">Bailinhaonella thermotolerans</name>
    <dbReference type="NCBI Taxonomy" id="1070861"/>
    <lineage>
        <taxon>Bacteria</taxon>
        <taxon>Bacillati</taxon>
        <taxon>Actinomycetota</taxon>
        <taxon>Actinomycetes</taxon>
        <taxon>Streptosporangiales</taxon>
        <taxon>Streptosporangiaceae</taxon>
        <taxon>Bailinhaonella</taxon>
    </lineage>
</organism>
<evidence type="ECO:0000313" key="2">
    <source>
        <dbReference type="Proteomes" id="UP000265768"/>
    </source>
</evidence>
<dbReference type="InterPro" id="IPR011200">
    <property type="entry name" value="UCP012608"/>
</dbReference>
<name>A0A3A4B835_9ACTN</name>
<accession>A0A3A4B835</accession>
<sequence length="325" mass="34920">MYAELLTEAAADVARGGVVAHVLSGHEDAPERAALALRLLGAVHRLVLEGRVPELAVYYPSVGGTADPLKAWPVFHRVLETHEAEIRARLDAPPQTNEVGRSAPLLGGLLRIAAETRLPVRLLEIGTSAGLNLRFDHFRYDLGSRVYGPAVSPVLLSPAWTNSGPPLDAPLEVAERIGCDPMPIDGASPEGRLGLLSYVWPDQPDRIARLRGACEVAERVPATLVRAGGADFLADLAPAEGVVTVVWHSIMRQYVTPAEWRTIEGSLSRAGEAATPRAPVAHLAFEPRRDDDGVVIFEVTLRLWPGGEPRVIGTAPPHGLPVTWN</sequence>
<comment type="caution">
    <text evidence="1">The sequence shown here is derived from an EMBL/GenBank/DDBJ whole genome shotgun (WGS) entry which is preliminary data.</text>
</comment>
<proteinExistence type="predicted"/>
<dbReference type="OrthoDB" id="8899077at2"/>
<dbReference type="Pfam" id="PF10094">
    <property type="entry name" value="DUF2332"/>
    <property type="match status" value="1"/>
</dbReference>